<dbReference type="SUPFAM" id="SSF52833">
    <property type="entry name" value="Thioredoxin-like"/>
    <property type="match status" value="1"/>
</dbReference>
<proteinExistence type="predicted"/>
<dbReference type="Pfam" id="PF00085">
    <property type="entry name" value="Thioredoxin"/>
    <property type="match status" value="1"/>
</dbReference>
<dbReference type="InterPro" id="IPR013766">
    <property type="entry name" value="Thioredoxin_domain"/>
</dbReference>
<dbReference type="eggNOG" id="COG0526">
    <property type="taxonomic scope" value="Bacteria"/>
</dbReference>
<sequence>MKKLGIFLAIIVVLFGALYFVNQQSNQAKFGKYANNVYGVAPDKLNPATLALLDDPNYQNIILPAALDKKITGQEDFYLYYFGSTCPHCKVTTPVLMPVAKDFNIDVKQFNLEEFKDGWQKYNIEATPTLIYYKGGKEVERLVGEQKAETFKAFFEKHKK</sequence>
<gene>
    <name evidence="2" type="ORF">ET33_35000</name>
</gene>
<dbReference type="EMBL" id="JNVM01000007">
    <property type="protein sequence ID" value="KEQ26273.1"/>
    <property type="molecule type" value="Genomic_DNA"/>
</dbReference>
<evidence type="ECO:0000259" key="1">
    <source>
        <dbReference type="PROSITE" id="PS51352"/>
    </source>
</evidence>
<dbReference type="Proteomes" id="UP000028123">
    <property type="component" value="Unassembled WGS sequence"/>
</dbReference>
<name>A0A081P6F0_9BACL</name>
<reference evidence="2 3" key="1">
    <citation type="submission" date="2014-06" db="EMBL/GenBank/DDBJ databases">
        <title>Draft genome sequence of Paenibacillus sp. MSt1.</title>
        <authorList>
            <person name="Aw Y.K."/>
            <person name="Ong K.S."/>
            <person name="Gan H.M."/>
            <person name="Lee S.M."/>
        </authorList>
    </citation>
    <scope>NUCLEOTIDE SEQUENCE [LARGE SCALE GENOMIC DNA]</scope>
    <source>
        <strain evidence="2 3">MSt1</strain>
    </source>
</reference>
<evidence type="ECO:0000313" key="2">
    <source>
        <dbReference type="EMBL" id="KEQ26273.1"/>
    </source>
</evidence>
<keyword evidence="3" id="KW-1185">Reference proteome</keyword>
<dbReference type="AlphaFoldDB" id="A0A081P6F0"/>
<dbReference type="InterPro" id="IPR036249">
    <property type="entry name" value="Thioredoxin-like_sf"/>
</dbReference>
<organism evidence="2 3">
    <name type="scientific">Paenibacillus tyrfis</name>
    <dbReference type="NCBI Taxonomy" id="1501230"/>
    <lineage>
        <taxon>Bacteria</taxon>
        <taxon>Bacillati</taxon>
        <taxon>Bacillota</taxon>
        <taxon>Bacilli</taxon>
        <taxon>Bacillales</taxon>
        <taxon>Paenibacillaceae</taxon>
        <taxon>Paenibacillus</taxon>
    </lineage>
</organism>
<dbReference type="PROSITE" id="PS51352">
    <property type="entry name" value="THIOREDOXIN_2"/>
    <property type="match status" value="1"/>
</dbReference>
<protein>
    <submittedName>
        <fullName evidence="2">Thioredoxin</fullName>
    </submittedName>
</protein>
<dbReference type="RefSeq" id="WP_036680164.1">
    <property type="nucleotide sequence ID" value="NZ_FYEP01000028.1"/>
</dbReference>
<dbReference type="OrthoDB" id="32134at2"/>
<dbReference type="CDD" id="cd02947">
    <property type="entry name" value="TRX_family"/>
    <property type="match status" value="1"/>
</dbReference>
<feature type="domain" description="Thioredoxin" evidence="1">
    <location>
        <begin position="39"/>
        <end position="160"/>
    </location>
</feature>
<evidence type="ECO:0000313" key="3">
    <source>
        <dbReference type="Proteomes" id="UP000028123"/>
    </source>
</evidence>
<dbReference type="Gene3D" id="3.40.30.10">
    <property type="entry name" value="Glutaredoxin"/>
    <property type="match status" value="1"/>
</dbReference>
<accession>A0A081P6F0</accession>
<comment type="caution">
    <text evidence="2">The sequence shown here is derived from an EMBL/GenBank/DDBJ whole genome shotgun (WGS) entry which is preliminary data.</text>
</comment>